<sequence length="306" mass="36343">MGKTRYTKPSLTFQQQRQQLIDRGMTVEDPNKALHILESISYYRISGYWYPFLADKQKHVFKPGAQFETAFKLYCFDRELRSLIISELEKIEVAVRAKIIYVLSQKFGGFWFQDLSLFKDPQKFQTQLSVKLKEEYDRSDEEFIRAFGQKYSDPLPPSWMIMEIISFGTLSKLFSQLKPSRQKRDIAHYFGLADGVFENWLHSIVYLRNICAHHSRLWNRTLSIKPQIPQSPRKLWLKNVNVRSDRTYYVLCMIKYLLKTVNPKSRFAFKLKSLFLKFPNVDTYAMGFTDNWEQESLWKFEDIGPS</sequence>
<dbReference type="InterPro" id="IPR011664">
    <property type="entry name" value="Abi_system_AbiD/AbiF-like"/>
</dbReference>
<dbReference type="InterPro" id="IPR017034">
    <property type="entry name" value="Abi_system_AbiD/AbiF"/>
</dbReference>
<organism evidence="1 2">
    <name type="scientific">Dyadobacter pollutisoli</name>
    <dbReference type="NCBI Taxonomy" id="2910158"/>
    <lineage>
        <taxon>Bacteria</taxon>
        <taxon>Pseudomonadati</taxon>
        <taxon>Bacteroidota</taxon>
        <taxon>Cytophagia</taxon>
        <taxon>Cytophagales</taxon>
        <taxon>Spirosomataceae</taxon>
        <taxon>Dyadobacter</taxon>
    </lineage>
</organism>
<dbReference type="RefSeq" id="WP_244824483.1">
    <property type="nucleotide sequence ID" value="NZ_CP112998.1"/>
</dbReference>
<dbReference type="Proteomes" id="UP001164653">
    <property type="component" value="Chromosome"/>
</dbReference>
<keyword evidence="2" id="KW-1185">Reference proteome</keyword>
<evidence type="ECO:0000313" key="2">
    <source>
        <dbReference type="Proteomes" id="UP001164653"/>
    </source>
</evidence>
<name>A0A9E8SN74_9BACT</name>
<dbReference type="EMBL" id="CP112998">
    <property type="protein sequence ID" value="WAC10487.1"/>
    <property type="molecule type" value="Genomic_DNA"/>
</dbReference>
<gene>
    <name evidence="1" type="ORF">ON006_22395</name>
</gene>
<dbReference type="PIRSF" id="PIRSF034934">
    <property type="entry name" value="AbiF_AbiD"/>
    <property type="match status" value="1"/>
</dbReference>
<accession>A0A9E8SN74</accession>
<protein>
    <submittedName>
        <fullName evidence="1">Abi family protein</fullName>
    </submittedName>
</protein>
<evidence type="ECO:0000313" key="1">
    <source>
        <dbReference type="EMBL" id="WAC10487.1"/>
    </source>
</evidence>
<reference evidence="1" key="1">
    <citation type="submission" date="2022-11" db="EMBL/GenBank/DDBJ databases">
        <title>Dyadobacter pollutisoli sp. nov., isolated from plastic dumped soil.</title>
        <authorList>
            <person name="Kim J.M."/>
            <person name="Kim K.R."/>
            <person name="Lee J.K."/>
            <person name="Hao L."/>
            <person name="Jeon C.O."/>
        </authorList>
    </citation>
    <scope>NUCLEOTIDE SEQUENCE</scope>
    <source>
        <strain evidence="1">U1</strain>
    </source>
</reference>
<dbReference type="AlphaFoldDB" id="A0A9E8SN74"/>
<proteinExistence type="predicted"/>
<dbReference type="KEGG" id="dpf:ON006_22395"/>
<dbReference type="Pfam" id="PF07751">
    <property type="entry name" value="Abi_2"/>
    <property type="match status" value="1"/>
</dbReference>